<dbReference type="InterPro" id="IPR013154">
    <property type="entry name" value="ADH-like_N"/>
</dbReference>
<evidence type="ECO:0000259" key="7">
    <source>
        <dbReference type="Pfam" id="PF08240"/>
    </source>
</evidence>
<dbReference type="AlphaFoldDB" id="A0AAN6M2G9"/>
<gene>
    <name evidence="8" type="ORF">GRF29_28g1852079</name>
</gene>
<evidence type="ECO:0000256" key="3">
    <source>
        <dbReference type="ARBA" id="ARBA00022989"/>
    </source>
</evidence>
<dbReference type="GO" id="GO:0015513">
    <property type="term" value="F:high-affinity secondary active nitrite transmembrane transporter activity"/>
    <property type="evidence" value="ECO:0007669"/>
    <property type="project" value="TreeGrafter"/>
</dbReference>
<dbReference type="Proteomes" id="UP001280581">
    <property type="component" value="Unassembled WGS sequence"/>
</dbReference>
<evidence type="ECO:0000256" key="6">
    <source>
        <dbReference type="SAM" id="Phobius"/>
    </source>
</evidence>
<name>A0AAN6M2G9_9PLEO</name>
<keyword evidence="9" id="KW-1185">Reference proteome</keyword>
<dbReference type="Gene3D" id="3.90.180.10">
    <property type="entry name" value="Medium-chain alcohol dehydrogenases, catalytic domain"/>
    <property type="match status" value="1"/>
</dbReference>
<keyword evidence="3 6" id="KW-1133">Transmembrane helix</keyword>
<evidence type="ECO:0000313" key="9">
    <source>
        <dbReference type="Proteomes" id="UP001280581"/>
    </source>
</evidence>
<evidence type="ECO:0000256" key="1">
    <source>
        <dbReference type="ARBA" id="ARBA00004141"/>
    </source>
</evidence>
<dbReference type="InterPro" id="IPR000292">
    <property type="entry name" value="For/NO2_transpt"/>
</dbReference>
<evidence type="ECO:0000313" key="8">
    <source>
        <dbReference type="EMBL" id="KAK3214050.1"/>
    </source>
</evidence>
<dbReference type="PANTHER" id="PTHR30520:SF6">
    <property type="entry name" value="FORMATE_NITRATE FAMILY TRANSPORTER (EUROFUNG)"/>
    <property type="match status" value="1"/>
</dbReference>
<dbReference type="Gene3D" id="1.20.1080.10">
    <property type="entry name" value="Glycerol uptake facilitator protein"/>
    <property type="match status" value="1"/>
</dbReference>
<dbReference type="InterPro" id="IPR011032">
    <property type="entry name" value="GroES-like_sf"/>
</dbReference>
<evidence type="ECO:0000256" key="5">
    <source>
        <dbReference type="ARBA" id="ARBA00049660"/>
    </source>
</evidence>
<keyword evidence="2 6" id="KW-0812">Transmembrane</keyword>
<dbReference type="GO" id="GO:0015707">
    <property type="term" value="P:nitrite transport"/>
    <property type="evidence" value="ECO:0007669"/>
    <property type="project" value="TreeGrafter"/>
</dbReference>
<feature type="transmembrane region" description="Helical" evidence="6">
    <location>
        <begin position="208"/>
        <end position="231"/>
    </location>
</feature>
<organism evidence="8 9">
    <name type="scientific">Pseudopithomyces chartarum</name>
    <dbReference type="NCBI Taxonomy" id="1892770"/>
    <lineage>
        <taxon>Eukaryota</taxon>
        <taxon>Fungi</taxon>
        <taxon>Dikarya</taxon>
        <taxon>Ascomycota</taxon>
        <taxon>Pezizomycotina</taxon>
        <taxon>Dothideomycetes</taxon>
        <taxon>Pleosporomycetidae</taxon>
        <taxon>Pleosporales</taxon>
        <taxon>Massarineae</taxon>
        <taxon>Didymosphaeriaceae</taxon>
        <taxon>Pseudopithomyces</taxon>
    </lineage>
</organism>
<feature type="transmembrane region" description="Helical" evidence="6">
    <location>
        <begin position="83"/>
        <end position="111"/>
    </location>
</feature>
<dbReference type="Gene3D" id="3.40.50.720">
    <property type="entry name" value="NAD(P)-binding Rossmann-like Domain"/>
    <property type="match status" value="1"/>
</dbReference>
<dbReference type="Pfam" id="PF01226">
    <property type="entry name" value="Form_Nir_trans"/>
    <property type="match status" value="1"/>
</dbReference>
<accession>A0AAN6M2G9</accession>
<dbReference type="SUPFAM" id="SSF50129">
    <property type="entry name" value="GroES-like"/>
    <property type="match status" value="1"/>
</dbReference>
<evidence type="ECO:0000256" key="4">
    <source>
        <dbReference type="ARBA" id="ARBA00023136"/>
    </source>
</evidence>
<dbReference type="EMBL" id="WVTA01000004">
    <property type="protein sequence ID" value="KAK3214050.1"/>
    <property type="molecule type" value="Genomic_DNA"/>
</dbReference>
<sequence>MSEEREQKTLAPVDLTSLVDSHTPVEVLRLAETTGIAKARLSWTDLSIKSFLAGIIISLGVGFDIMIAGGAPGLRASNPSMATLISALTFSTGFVIIMLTNMELCTSNMFVMAYSTLRRRTSLYDLARSWIVSYIFNVAGCLFYAGILYYWADVMQTEAQTSYVITQAEGRVNINRGYNVTRGIMCNWWVGLAFFFATQGRDNTSKIYGIWVVITCFTAMGYQHSIAKYFLVPIAKWRRRSVAATPAANTPPAATADFQRRDAGTDVPESQKALLLHAVREPYVLKDDHDIPSIQHDHELLVQVTHIGLNPIDWKAPDFNFGIPSLPYISGRELVGTITTPPTSPSRLRTGDTVIIPSTDYRDLRKAAFQHYTIASSFNAIRLPHSISPPQGSILGVSFVAAALALGINMGLSFESLESGPDLLNIVRSIDANRLPADIRDECLDAMPDEERAKKDDFLVVWGGSSTCAHTLQQLGRLLGLKIISVADAGKHGLRMMGRDDLRPDLLVDAHDPERAIREGVRGAAFTSVGVENESVGGGREGRGGG</sequence>
<reference evidence="8 9" key="1">
    <citation type="submission" date="2021-02" db="EMBL/GenBank/DDBJ databases">
        <title>Genome assembly of Pseudopithomyces chartarum.</title>
        <authorList>
            <person name="Jauregui R."/>
            <person name="Singh J."/>
            <person name="Voisey C."/>
        </authorList>
    </citation>
    <scope>NUCLEOTIDE SEQUENCE [LARGE SCALE GENOMIC DNA]</scope>
    <source>
        <strain evidence="8 9">AGR01</strain>
    </source>
</reference>
<proteinExistence type="inferred from homology"/>
<feature type="transmembrane region" description="Helical" evidence="6">
    <location>
        <begin position="50"/>
        <end position="71"/>
    </location>
</feature>
<evidence type="ECO:0000256" key="2">
    <source>
        <dbReference type="ARBA" id="ARBA00022692"/>
    </source>
</evidence>
<comment type="subcellular location">
    <subcellularLocation>
        <location evidence="1">Membrane</location>
        <topology evidence="1">Multi-pass membrane protein</topology>
    </subcellularLocation>
</comment>
<comment type="caution">
    <text evidence="8">The sequence shown here is derived from an EMBL/GenBank/DDBJ whole genome shotgun (WGS) entry which is preliminary data.</text>
</comment>
<protein>
    <recommendedName>
        <fullName evidence="7">Alcohol dehydrogenase-like N-terminal domain-containing protein</fullName>
    </recommendedName>
</protein>
<dbReference type="PANTHER" id="PTHR30520">
    <property type="entry name" value="FORMATE TRANSPORTER-RELATED"/>
    <property type="match status" value="1"/>
</dbReference>
<dbReference type="InterPro" id="IPR023271">
    <property type="entry name" value="Aquaporin-like"/>
</dbReference>
<dbReference type="Pfam" id="PF08240">
    <property type="entry name" value="ADH_N"/>
    <property type="match status" value="1"/>
</dbReference>
<comment type="similarity">
    <text evidence="5">Belongs to the FNT transporter (TC 1.A.16) family.</text>
</comment>
<feature type="domain" description="Alcohol dehydrogenase-like N-terminal" evidence="7">
    <location>
        <begin position="297"/>
        <end position="359"/>
    </location>
</feature>
<feature type="transmembrane region" description="Helical" evidence="6">
    <location>
        <begin position="131"/>
        <end position="152"/>
    </location>
</feature>
<keyword evidence="4 6" id="KW-0472">Membrane</keyword>
<dbReference type="GO" id="GO:0005886">
    <property type="term" value="C:plasma membrane"/>
    <property type="evidence" value="ECO:0007669"/>
    <property type="project" value="TreeGrafter"/>
</dbReference>